<dbReference type="PROSITE" id="PS50162">
    <property type="entry name" value="RECA_2"/>
    <property type="match status" value="1"/>
</dbReference>
<evidence type="ECO:0000259" key="4">
    <source>
        <dbReference type="PROSITE" id="PS50162"/>
    </source>
</evidence>
<feature type="region of interest" description="Disordered" evidence="3">
    <location>
        <begin position="293"/>
        <end position="333"/>
    </location>
</feature>
<dbReference type="GO" id="GO:0003697">
    <property type="term" value="F:single-stranded DNA binding"/>
    <property type="evidence" value="ECO:0007669"/>
    <property type="project" value="TreeGrafter"/>
</dbReference>
<evidence type="ECO:0000313" key="6">
    <source>
        <dbReference type="Proteomes" id="UP000606974"/>
    </source>
</evidence>
<evidence type="ECO:0000256" key="1">
    <source>
        <dbReference type="ARBA" id="ARBA00022741"/>
    </source>
</evidence>
<dbReference type="InterPro" id="IPR020588">
    <property type="entry name" value="RecA_ATP-bd"/>
</dbReference>
<dbReference type="SUPFAM" id="SSF52540">
    <property type="entry name" value="P-loop containing nucleoside triphosphate hydrolases"/>
    <property type="match status" value="1"/>
</dbReference>
<dbReference type="EMBL" id="JAACFV010000082">
    <property type="protein sequence ID" value="KAF7506673.1"/>
    <property type="molecule type" value="Genomic_DNA"/>
</dbReference>
<dbReference type="Pfam" id="PF08423">
    <property type="entry name" value="Rad51"/>
    <property type="match status" value="1"/>
</dbReference>
<feature type="domain" description="RecA family profile 1" evidence="4">
    <location>
        <begin position="104"/>
        <end position="283"/>
    </location>
</feature>
<organism evidence="5 6">
    <name type="scientific">Endocarpon pusillum</name>
    <dbReference type="NCBI Taxonomy" id="364733"/>
    <lineage>
        <taxon>Eukaryota</taxon>
        <taxon>Fungi</taxon>
        <taxon>Dikarya</taxon>
        <taxon>Ascomycota</taxon>
        <taxon>Pezizomycotina</taxon>
        <taxon>Eurotiomycetes</taxon>
        <taxon>Chaetothyriomycetidae</taxon>
        <taxon>Verrucariales</taxon>
        <taxon>Verrucariaceae</taxon>
        <taxon>Endocarpon</taxon>
    </lineage>
</organism>
<dbReference type="PANTHER" id="PTHR22942">
    <property type="entry name" value="RECA/RAD51/RADA DNA STRAND-PAIRING FAMILY MEMBER"/>
    <property type="match status" value="1"/>
</dbReference>
<dbReference type="InterPro" id="IPR027417">
    <property type="entry name" value="P-loop_NTPase"/>
</dbReference>
<dbReference type="Proteomes" id="UP000606974">
    <property type="component" value="Unassembled WGS sequence"/>
</dbReference>
<dbReference type="AlphaFoldDB" id="A0A8H7ACN7"/>
<dbReference type="InterPro" id="IPR013632">
    <property type="entry name" value="Rad51_C"/>
</dbReference>
<dbReference type="GO" id="GO:0003690">
    <property type="term" value="F:double-stranded DNA binding"/>
    <property type="evidence" value="ECO:0007669"/>
    <property type="project" value="TreeGrafter"/>
</dbReference>
<sequence length="446" mass="48302">MQMTDLPTILPQFSTRPYTHLIPSLDRHGITVTDLLSLDALGIAKRATLPILDLRRLAQDIAQAIQHDLHISVTAHNTSDELFTSSGNSGLEKCNRPAKDVLKSWNTVSFLDTALDEAIGGGIPTGYITEITGESAAGKTQFLLTLLLSVQLPAPSGLSRNSIYISTEAPLCTTRLAQLLEFHPRLAQLPATERPSLSQVLAIPVQDLESQDHILAFQLPHAIRKYDVGLVVLDSVAANYRAEHGSSVPRDLANRAAQLAKLGKSLRDLAKEENIAVVVANQVSDRFDQLHATVRQDRHSSSSPTISSSPAPPSTQGVPPSSAGHTEESARGRSLSLDFQQRFFTGWGDETCGSSSEGLKTPALGLGWTNQIACRVALKMEAGKAIPCNDKGAMVGYQGGNIWKDRRKRRFLRLVFAPWTPATTDPIEYEIRAEGIAACKVGNNPI</sequence>
<dbReference type="GO" id="GO:0000730">
    <property type="term" value="P:DNA recombinase assembly"/>
    <property type="evidence" value="ECO:0007669"/>
    <property type="project" value="TreeGrafter"/>
</dbReference>
<keyword evidence="1" id="KW-0547">Nucleotide-binding</keyword>
<evidence type="ECO:0000256" key="3">
    <source>
        <dbReference type="SAM" id="MobiDB-lite"/>
    </source>
</evidence>
<dbReference type="GO" id="GO:0006312">
    <property type="term" value="P:mitotic recombination"/>
    <property type="evidence" value="ECO:0007669"/>
    <property type="project" value="TreeGrafter"/>
</dbReference>
<dbReference type="PANTHER" id="PTHR22942:SF66">
    <property type="entry name" value="RE19845P"/>
    <property type="match status" value="1"/>
</dbReference>
<dbReference type="GO" id="GO:0061982">
    <property type="term" value="P:meiosis I cell cycle process"/>
    <property type="evidence" value="ECO:0007669"/>
    <property type="project" value="UniProtKB-ARBA"/>
</dbReference>
<comment type="caution">
    <text evidence="5">The sequence shown here is derived from an EMBL/GenBank/DDBJ whole genome shotgun (WGS) entry which is preliminary data.</text>
</comment>
<dbReference type="GO" id="GO:0042148">
    <property type="term" value="P:DNA strand invasion"/>
    <property type="evidence" value="ECO:0007669"/>
    <property type="project" value="TreeGrafter"/>
</dbReference>
<dbReference type="GO" id="GO:0005524">
    <property type="term" value="F:ATP binding"/>
    <property type="evidence" value="ECO:0007669"/>
    <property type="project" value="UniProtKB-KW"/>
</dbReference>
<accession>A0A8H7ACN7</accession>
<dbReference type="Gene3D" id="3.40.50.300">
    <property type="entry name" value="P-loop containing nucleotide triphosphate hydrolases"/>
    <property type="match status" value="1"/>
</dbReference>
<evidence type="ECO:0000256" key="2">
    <source>
        <dbReference type="ARBA" id="ARBA00022840"/>
    </source>
</evidence>
<gene>
    <name evidence="5" type="ORF">GJ744_011502</name>
</gene>
<keyword evidence="2" id="KW-0067">ATP-binding</keyword>
<dbReference type="GO" id="GO:0000150">
    <property type="term" value="F:DNA strand exchange activity"/>
    <property type="evidence" value="ECO:0007669"/>
    <property type="project" value="TreeGrafter"/>
</dbReference>
<keyword evidence="6" id="KW-1185">Reference proteome</keyword>
<dbReference type="OrthoDB" id="1861185at2759"/>
<reference evidence="5" key="1">
    <citation type="submission" date="2020-02" db="EMBL/GenBank/DDBJ databases">
        <authorList>
            <person name="Palmer J.M."/>
        </authorList>
    </citation>
    <scope>NUCLEOTIDE SEQUENCE</scope>
    <source>
        <strain evidence="5">EPUS1.4</strain>
        <tissue evidence="5">Thallus</tissue>
    </source>
</reference>
<evidence type="ECO:0000313" key="5">
    <source>
        <dbReference type="EMBL" id="KAF7506673.1"/>
    </source>
</evidence>
<name>A0A8H7ACN7_9EURO</name>
<dbReference type="GO" id="GO:0140664">
    <property type="term" value="F:ATP-dependent DNA damage sensor activity"/>
    <property type="evidence" value="ECO:0007669"/>
    <property type="project" value="InterPro"/>
</dbReference>
<protein>
    <recommendedName>
        <fullName evidence="4">RecA family profile 1 domain-containing protein</fullName>
    </recommendedName>
</protein>
<proteinExistence type="predicted"/>